<accession>A0A1E3P2Y1</accession>
<evidence type="ECO:0000256" key="1">
    <source>
        <dbReference type="ARBA" id="ARBA00004448"/>
    </source>
</evidence>
<dbReference type="FunFam" id="1.20.1300.10:FF:000008">
    <property type="entry name" value="Succinate dehydrogenase cytochrome b560 subunit"/>
    <property type="match status" value="1"/>
</dbReference>
<evidence type="ECO:0000256" key="11">
    <source>
        <dbReference type="ARBA" id="ARBA00023128"/>
    </source>
</evidence>
<sequence length="171" mass="18766">MLSTRLGLGLIRPSSRSLISKSTITRSLQTITTTHEREQEILVAQRKNRPSSPHLTIYQPQLTWYLSSLHRVSGVLLAGAFYGVTVTYALGSILGLGIDSTVIADSFHSLSSSTQYALKGIAAFPFFFHFGNGIRHLIWDAGKELTLKGVYRTGYAVLGFSALAGAFYTFF</sequence>
<evidence type="ECO:0000313" key="15">
    <source>
        <dbReference type="Proteomes" id="UP000094112"/>
    </source>
</evidence>
<dbReference type="OrthoDB" id="588261at2759"/>
<dbReference type="GO" id="GO:0005743">
    <property type="term" value="C:mitochondrial inner membrane"/>
    <property type="evidence" value="ECO:0007669"/>
    <property type="project" value="UniProtKB-SubCell"/>
</dbReference>
<dbReference type="RefSeq" id="XP_019038910.1">
    <property type="nucleotide sequence ID" value="XM_019181642.1"/>
</dbReference>
<dbReference type="InterPro" id="IPR014314">
    <property type="entry name" value="Succ_DH_cytb556"/>
</dbReference>
<feature type="transmembrane region" description="Helical" evidence="13">
    <location>
        <begin position="75"/>
        <end position="96"/>
    </location>
</feature>
<dbReference type="GO" id="GO:0006121">
    <property type="term" value="P:mitochondrial electron transport, succinate to ubiquinone"/>
    <property type="evidence" value="ECO:0007669"/>
    <property type="project" value="TreeGrafter"/>
</dbReference>
<evidence type="ECO:0000313" key="14">
    <source>
        <dbReference type="EMBL" id="ODQ59703.1"/>
    </source>
</evidence>
<keyword evidence="5" id="KW-0874">Quinone</keyword>
<dbReference type="GeneID" id="30198888"/>
<keyword evidence="11" id="KW-0496">Mitochondrion</keyword>
<dbReference type="AlphaFoldDB" id="A0A1E3P2Y1"/>
<keyword evidence="10" id="KW-0408">Iron</keyword>
<protein>
    <submittedName>
        <fullName evidence="14">Uncharacterized protein</fullName>
    </submittedName>
</protein>
<dbReference type="InterPro" id="IPR000701">
    <property type="entry name" value="SuccDH_FuR_B_TM-su"/>
</dbReference>
<proteinExistence type="inferred from homology"/>
<dbReference type="GO" id="GO:0009055">
    <property type="term" value="F:electron transfer activity"/>
    <property type="evidence" value="ECO:0007669"/>
    <property type="project" value="InterPro"/>
</dbReference>
<dbReference type="PANTHER" id="PTHR10978:SF5">
    <property type="entry name" value="SUCCINATE DEHYDROGENASE CYTOCHROME B560 SUBUNIT, MITOCHONDRIAL"/>
    <property type="match status" value="1"/>
</dbReference>
<evidence type="ECO:0000256" key="6">
    <source>
        <dbReference type="ARBA" id="ARBA00022723"/>
    </source>
</evidence>
<feature type="transmembrane region" description="Helical" evidence="13">
    <location>
        <begin position="116"/>
        <end position="138"/>
    </location>
</feature>
<evidence type="ECO:0000256" key="9">
    <source>
        <dbReference type="ARBA" id="ARBA00022989"/>
    </source>
</evidence>
<evidence type="ECO:0000256" key="7">
    <source>
        <dbReference type="ARBA" id="ARBA00022792"/>
    </source>
</evidence>
<evidence type="ECO:0000256" key="4">
    <source>
        <dbReference type="ARBA" id="ARBA00022692"/>
    </source>
</evidence>
<dbReference type="GO" id="GO:0006099">
    <property type="term" value="P:tricarboxylic acid cycle"/>
    <property type="evidence" value="ECO:0007669"/>
    <property type="project" value="InterPro"/>
</dbReference>
<dbReference type="CDD" id="cd03499">
    <property type="entry name" value="SQR_TypeC_SdhC"/>
    <property type="match status" value="1"/>
</dbReference>
<keyword evidence="7" id="KW-0999">Mitochondrion inner membrane</keyword>
<dbReference type="EMBL" id="KV454210">
    <property type="protein sequence ID" value="ODQ59703.1"/>
    <property type="molecule type" value="Genomic_DNA"/>
</dbReference>
<evidence type="ECO:0000256" key="5">
    <source>
        <dbReference type="ARBA" id="ARBA00022719"/>
    </source>
</evidence>
<keyword evidence="9 13" id="KW-1133">Transmembrane helix</keyword>
<comment type="similarity">
    <text evidence="2">Belongs to the cytochrome b560 family.</text>
</comment>
<feature type="transmembrane region" description="Helical" evidence="13">
    <location>
        <begin position="150"/>
        <end position="170"/>
    </location>
</feature>
<keyword evidence="15" id="KW-1185">Reference proteome</keyword>
<dbReference type="PROSITE" id="PS01001">
    <property type="entry name" value="SDH_CYT_2"/>
    <property type="match status" value="1"/>
</dbReference>
<evidence type="ECO:0000256" key="10">
    <source>
        <dbReference type="ARBA" id="ARBA00023004"/>
    </source>
</evidence>
<keyword evidence="3" id="KW-0349">Heme</keyword>
<keyword evidence="4 13" id="KW-0812">Transmembrane</keyword>
<dbReference type="PANTHER" id="PTHR10978">
    <property type="entry name" value="SUCCINATE DEHYDROGENASE CYTOCHROME B560 SUBUNIT"/>
    <property type="match status" value="1"/>
</dbReference>
<evidence type="ECO:0000256" key="12">
    <source>
        <dbReference type="ARBA" id="ARBA00023136"/>
    </source>
</evidence>
<organism evidence="14 15">
    <name type="scientific">Wickerhamomyces anomalus (strain ATCC 58044 / CBS 1984 / NCYC 433 / NRRL Y-366-8)</name>
    <name type="common">Yeast</name>
    <name type="synonym">Hansenula anomala</name>
    <dbReference type="NCBI Taxonomy" id="683960"/>
    <lineage>
        <taxon>Eukaryota</taxon>
        <taxon>Fungi</taxon>
        <taxon>Dikarya</taxon>
        <taxon>Ascomycota</taxon>
        <taxon>Saccharomycotina</taxon>
        <taxon>Saccharomycetes</taxon>
        <taxon>Phaffomycetales</taxon>
        <taxon>Wickerhamomycetaceae</taxon>
        <taxon>Wickerhamomyces</taxon>
    </lineage>
</organism>
<dbReference type="Pfam" id="PF01127">
    <property type="entry name" value="Sdh_cyt"/>
    <property type="match status" value="1"/>
</dbReference>
<dbReference type="SUPFAM" id="SSF81343">
    <property type="entry name" value="Fumarate reductase respiratory complex transmembrane subunits"/>
    <property type="match status" value="1"/>
</dbReference>
<name>A0A1E3P2Y1_WICAA</name>
<dbReference type="GO" id="GO:0046872">
    <property type="term" value="F:metal ion binding"/>
    <property type="evidence" value="ECO:0007669"/>
    <property type="project" value="UniProtKB-KW"/>
</dbReference>
<evidence type="ECO:0000256" key="8">
    <source>
        <dbReference type="ARBA" id="ARBA00022946"/>
    </source>
</evidence>
<dbReference type="InterPro" id="IPR034804">
    <property type="entry name" value="SQR/QFR_C/D"/>
</dbReference>
<dbReference type="GO" id="GO:0048038">
    <property type="term" value="F:quinone binding"/>
    <property type="evidence" value="ECO:0007669"/>
    <property type="project" value="UniProtKB-KW"/>
</dbReference>
<dbReference type="NCBIfam" id="TIGR02970">
    <property type="entry name" value="succ_dehyd_cytB"/>
    <property type="match status" value="1"/>
</dbReference>
<reference evidence="14 15" key="1">
    <citation type="journal article" date="2016" name="Proc. Natl. Acad. Sci. U.S.A.">
        <title>Comparative genomics of biotechnologically important yeasts.</title>
        <authorList>
            <person name="Riley R."/>
            <person name="Haridas S."/>
            <person name="Wolfe K.H."/>
            <person name="Lopes M.R."/>
            <person name="Hittinger C.T."/>
            <person name="Goeker M."/>
            <person name="Salamov A.A."/>
            <person name="Wisecaver J.H."/>
            <person name="Long T.M."/>
            <person name="Calvey C.H."/>
            <person name="Aerts A.L."/>
            <person name="Barry K.W."/>
            <person name="Choi C."/>
            <person name="Clum A."/>
            <person name="Coughlan A.Y."/>
            <person name="Deshpande S."/>
            <person name="Douglass A.P."/>
            <person name="Hanson S.J."/>
            <person name="Klenk H.-P."/>
            <person name="LaButti K.M."/>
            <person name="Lapidus A."/>
            <person name="Lindquist E.A."/>
            <person name="Lipzen A.M."/>
            <person name="Meier-Kolthoff J.P."/>
            <person name="Ohm R.A."/>
            <person name="Otillar R.P."/>
            <person name="Pangilinan J.L."/>
            <person name="Peng Y."/>
            <person name="Rokas A."/>
            <person name="Rosa C.A."/>
            <person name="Scheuner C."/>
            <person name="Sibirny A.A."/>
            <person name="Slot J.C."/>
            <person name="Stielow J.B."/>
            <person name="Sun H."/>
            <person name="Kurtzman C.P."/>
            <person name="Blackwell M."/>
            <person name="Grigoriev I.V."/>
            <person name="Jeffries T.W."/>
        </authorList>
    </citation>
    <scope>NUCLEOTIDE SEQUENCE [LARGE SCALE GENOMIC DNA]</scope>
    <source>
        <strain evidence="15">ATCC 58044 / CBS 1984 / NCYC 433 / NRRL Y-366-8</strain>
    </source>
</reference>
<dbReference type="Gene3D" id="1.20.1300.10">
    <property type="entry name" value="Fumarate reductase/succinate dehydrogenase, transmembrane subunit"/>
    <property type="match status" value="1"/>
</dbReference>
<keyword evidence="6" id="KW-0479">Metal-binding</keyword>
<evidence type="ECO:0000256" key="13">
    <source>
        <dbReference type="SAM" id="Phobius"/>
    </source>
</evidence>
<keyword evidence="8" id="KW-0809">Transit peptide</keyword>
<evidence type="ECO:0000256" key="3">
    <source>
        <dbReference type="ARBA" id="ARBA00022617"/>
    </source>
</evidence>
<evidence type="ECO:0000256" key="2">
    <source>
        <dbReference type="ARBA" id="ARBA00007244"/>
    </source>
</evidence>
<dbReference type="STRING" id="683960.A0A1E3P2Y1"/>
<dbReference type="Proteomes" id="UP000094112">
    <property type="component" value="Unassembled WGS sequence"/>
</dbReference>
<comment type="subcellular location">
    <subcellularLocation>
        <location evidence="1">Mitochondrion inner membrane</location>
        <topology evidence="1">Multi-pass membrane protein</topology>
    </subcellularLocation>
</comment>
<gene>
    <name evidence="14" type="ORF">WICANDRAFT_29749</name>
</gene>
<dbReference type="InterPro" id="IPR018495">
    <property type="entry name" value="Succ_DH_cyt_bsu_CS"/>
</dbReference>
<keyword evidence="12 13" id="KW-0472">Membrane</keyword>